<feature type="chain" id="PRO_5020352373" evidence="1">
    <location>
        <begin position="25"/>
        <end position="202"/>
    </location>
</feature>
<keyword evidence="4" id="KW-1185">Reference proteome</keyword>
<dbReference type="RefSeq" id="WP_130184921.1">
    <property type="nucleotide sequence ID" value="NZ_CP035913.1"/>
</dbReference>
<reference evidence="3 4" key="1">
    <citation type="submission" date="2019-02" db="EMBL/GenBank/DDBJ databases">
        <title>Draft Genome Sequences of Six Type Strains of the Genus Massilia.</title>
        <authorList>
            <person name="Miess H."/>
            <person name="Frediansyhah A."/>
            <person name="Gross H."/>
        </authorList>
    </citation>
    <scope>NUCLEOTIDE SEQUENCE [LARGE SCALE GENOMIC DNA]</scope>
    <source>
        <strain evidence="3 4">DSM 17473</strain>
    </source>
</reference>
<gene>
    <name evidence="3" type="ORF">EWM63_01230</name>
</gene>
<feature type="signal peptide" evidence="1">
    <location>
        <begin position="1"/>
        <end position="24"/>
    </location>
</feature>
<feature type="domain" description="Ice-binding protein C-terminal" evidence="2">
    <location>
        <begin position="177"/>
        <end position="201"/>
    </location>
</feature>
<keyword evidence="1" id="KW-0732">Signal</keyword>
<sequence length="202" mass="20662">MKLISALRASIGALALAATAHASAGPILLVTDGILTGAKNVSVQGVLYDVTFLDGKCSTLFTGCNAVSDFAFATATGAQAASLALLDQVFVNGSRGQFDTRPQNTLGCSDNGVCISLVPYGLNQKGTTVWSAGASNAHQQSGDAASLISQNFSMDMASLASYNFAKFELSVAPAQVAVPEPTSIALVLLGIAGMTLARRRKS</sequence>
<proteinExistence type="predicted"/>
<dbReference type="AlphaFoldDB" id="A0A4P6KT07"/>
<name>A0A4P6KT07_9BURK</name>
<evidence type="ECO:0000256" key="1">
    <source>
        <dbReference type="SAM" id="SignalP"/>
    </source>
</evidence>
<dbReference type="NCBIfam" id="TIGR02595">
    <property type="entry name" value="PEP_CTERM"/>
    <property type="match status" value="1"/>
</dbReference>
<dbReference type="OrthoDB" id="8566501at2"/>
<dbReference type="InterPro" id="IPR013424">
    <property type="entry name" value="Ice-binding_C"/>
</dbReference>
<organism evidence="3 4">
    <name type="scientific">Pseudoduganella lutea</name>
    <dbReference type="NCBI Taxonomy" id="321985"/>
    <lineage>
        <taxon>Bacteria</taxon>
        <taxon>Pseudomonadati</taxon>
        <taxon>Pseudomonadota</taxon>
        <taxon>Betaproteobacteria</taxon>
        <taxon>Burkholderiales</taxon>
        <taxon>Oxalobacteraceae</taxon>
        <taxon>Telluria group</taxon>
        <taxon>Pseudoduganella</taxon>
    </lineage>
</organism>
<evidence type="ECO:0000259" key="2">
    <source>
        <dbReference type="Pfam" id="PF07589"/>
    </source>
</evidence>
<dbReference type="KEGG" id="plue:EWM63_01230"/>
<dbReference type="EMBL" id="CP035913">
    <property type="protein sequence ID" value="QBE61784.1"/>
    <property type="molecule type" value="Genomic_DNA"/>
</dbReference>
<accession>A0A4P6KT07</accession>
<evidence type="ECO:0000313" key="3">
    <source>
        <dbReference type="EMBL" id="QBE61784.1"/>
    </source>
</evidence>
<evidence type="ECO:0000313" key="4">
    <source>
        <dbReference type="Proteomes" id="UP000290637"/>
    </source>
</evidence>
<dbReference type="Pfam" id="PF07589">
    <property type="entry name" value="PEP-CTERM"/>
    <property type="match status" value="1"/>
</dbReference>
<protein>
    <submittedName>
        <fullName evidence="3">PEP-CTERM sorting domain-containing protein</fullName>
    </submittedName>
</protein>
<dbReference type="Proteomes" id="UP000290637">
    <property type="component" value="Chromosome"/>
</dbReference>